<evidence type="ECO:0000313" key="2">
    <source>
        <dbReference type="RefSeq" id="XP_022335962.1"/>
    </source>
</evidence>
<protein>
    <submittedName>
        <fullName evidence="2">Uncharacterized protein LOC111132446</fullName>
    </submittedName>
</protein>
<reference evidence="2" key="1">
    <citation type="submission" date="2025-08" db="UniProtKB">
        <authorList>
            <consortium name="RefSeq"/>
        </authorList>
    </citation>
    <scope>IDENTIFICATION</scope>
    <source>
        <tissue evidence="2">Whole sample</tissue>
    </source>
</reference>
<dbReference type="OrthoDB" id="6143244at2759"/>
<proteinExistence type="predicted"/>
<organism evidence="1 2">
    <name type="scientific">Crassostrea virginica</name>
    <name type="common">Eastern oyster</name>
    <dbReference type="NCBI Taxonomy" id="6565"/>
    <lineage>
        <taxon>Eukaryota</taxon>
        <taxon>Metazoa</taxon>
        <taxon>Spiralia</taxon>
        <taxon>Lophotrochozoa</taxon>
        <taxon>Mollusca</taxon>
        <taxon>Bivalvia</taxon>
        <taxon>Autobranchia</taxon>
        <taxon>Pteriomorphia</taxon>
        <taxon>Ostreida</taxon>
        <taxon>Ostreoidea</taxon>
        <taxon>Ostreidae</taxon>
        <taxon>Crassostrea</taxon>
    </lineage>
</organism>
<dbReference type="KEGG" id="cvn:111132446"/>
<dbReference type="Proteomes" id="UP000694844">
    <property type="component" value="Chromosome 5"/>
</dbReference>
<gene>
    <name evidence="2" type="primary">LOC111132446</name>
</gene>
<dbReference type="GeneID" id="111132446"/>
<sequence>MRFGGALRPPLGLLKLLNFSDFTSKISPHRLTEVSVVPISSTAVMETKLRLFYRVITNLGQPRPIRGLKWSLAFDAKSCPIDRVLLNAQVVILTDVSSDVTIAYDKVHGRQSGRFIKGCAFHWTKAVWTHVQQLGLARTFRQREGTHYFIKQLMALPFLPWTHVHDVFRMMEDRAPPSLQPLTSYIKHQRMENPVFPVRSWSVYQFVVRTNNDVEGWHHRMNSKARGLPLPFYQLIPVLFREAEMVQSRIAATDLERDVRRTSHLVQQKIATASERYMNKEISSSAFLKICGSIYAAPFQ</sequence>
<dbReference type="RefSeq" id="XP_022335962.1">
    <property type="nucleotide sequence ID" value="XM_022480254.1"/>
</dbReference>
<dbReference type="AlphaFoldDB" id="A0A8B8E5T6"/>
<name>A0A8B8E5T6_CRAVI</name>
<accession>A0A8B8E5T6</accession>
<keyword evidence="1" id="KW-1185">Reference proteome</keyword>
<evidence type="ECO:0000313" key="1">
    <source>
        <dbReference type="Proteomes" id="UP000694844"/>
    </source>
</evidence>